<dbReference type="InterPro" id="IPR029033">
    <property type="entry name" value="His_PPase_superfam"/>
</dbReference>
<evidence type="ECO:0000313" key="1">
    <source>
        <dbReference type="EMBL" id="UQX87711.1"/>
    </source>
</evidence>
<dbReference type="Pfam" id="PF00300">
    <property type="entry name" value="His_Phos_1"/>
    <property type="match status" value="1"/>
</dbReference>
<sequence>MRVYFLTHPEVGLDPELPVPEWGLTERGRERAGLVAGSLSGVGRLVSSPEVKAEQAARIIGRSLRLEVTLVGGLAEIDRSTTGYLPEPEFWANYQDFLARPAVSAKGWETALDAQRRVVATVGDLVTDADADAPGGALVVMSHGGVGALLLAKLSGTPIERLADQPGQGSCFSFDTGPDGLGDAEIRQGWCTFEELAAR</sequence>
<dbReference type="Gene3D" id="3.40.50.1240">
    <property type="entry name" value="Phosphoglycerate mutase-like"/>
    <property type="match status" value="1"/>
</dbReference>
<dbReference type="RefSeq" id="WP_249770501.1">
    <property type="nucleotide sequence ID" value="NZ_CP097332.1"/>
</dbReference>
<reference evidence="1" key="2">
    <citation type="submission" date="2022-05" db="EMBL/GenBank/DDBJ databases">
        <authorList>
            <person name="Kim J.-S."/>
            <person name="Lee K."/>
            <person name="Suh M."/>
            <person name="Eom M."/>
            <person name="Kim J.-S."/>
            <person name="Kim D.-S."/>
            <person name="Ko S.-H."/>
            <person name="Shin Y."/>
            <person name="Lee J.-S."/>
        </authorList>
    </citation>
    <scope>NUCLEOTIDE SEQUENCE</scope>
    <source>
        <strain evidence="1">N237</strain>
    </source>
</reference>
<gene>
    <name evidence="1" type="ORF">M6D93_15580</name>
</gene>
<organism evidence="1 2">
    <name type="scientific">Jatrophihabitans telluris</name>
    <dbReference type="NCBI Taxonomy" id="2038343"/>
    <lineage>
        <taxon>Bacteria</taxon>
        <taxon>Bacillati</taxon>
        <taxon>Actinomycetota</taxon>
        <taxon>Actinomycetes</taxon>
        <taxon>Jatrophihabitantales</taxon>
        <taxon>Jatrophihabitantaceae</taxon>
        <taxon>Jatrophihabitans</taxon>
    </lineage>
</organism>
<dbReference type="Proteomes" id="UP001056336">
    <property type="component" value="Chromosome"/>
</dbReference>
<proteinExistence type="predicted"/>
<accession>A0ABY4QXH2</accession>
<evidence type="ECO:0000313" key="2">
    <source>
        <dbReference type="Proteomes" id="UP001056336"/>
    </source>
</evidence>
<reference evidence="1" key="1">
    <citation type="journal article" date="2018" name="Int. J. Syst. Evol. Microbiol.">
        <title>Jatrophihabitans telluris sp. nov., isolated from sediment soil of lava forest wetlands and the emended description of the genus Jatrophihabitans.</title>
        <authorList>
            <person name="Lee K.C."/>
            <person name="Suh M.K."/>
            <person name="Eom M.K."/>
            <person name="Kim K.K."/>
            <person name="Kim J.S."/>
            <person name="Kim D.S."/>
            <person name="Ko S.H."/>
            <person name="Shin Y.K."/>
            <person name="Lee J.S."/>
        </authorList>
    </citation>
    <scope>NUCLEOTIDE SEQUENCE</scope>
    <source>
        <strain evidence="1">N237</strain>
    </source>
</reference>
<dbReference type="EMBL" id="CP097332">
    <property type="protein sequence ID" value="UQX87711.1"/>
    <property type="molecule type" value="Genomic_DNA"/>
</dbReference>
<name>A0ABY4QXH2_9ACTN</name>
<dbReference type="SUPFAM" id="SSF53254">
    <property type="entry name" value="Phosphoglycerate mutase-like"/>
    <property type="match status" value="1"/>
</dbReference>
<protein>
    <submittedName>
        <fullName evidence="1">Phosphoglycerate mutase family protein</fullName>
    </submittedName>
</protein>
<keyword evidence="2" id="KW-1185">Reference proteome</keyword>
<dbReference type="InterPro" id="IPR013078">
    <property type="entry name" value="His_Pase_superF_clade-1"/>
</dbReference>